<dbReference type="PANTHER" id="PTHR30146:SF149">
    <property type="entry name" value="HTH-TYPE TRANSCRIPTIONAL REGULATOR EBGR"/>
    <property type="match status" value="1"/>
</dbReference>
<dbReference type="RefSeq" id="WP_244725156.1">
    <property type="nucleotide sequence ID" value="NZ_JALIRP010000004.1"/>
</dbReference>
<proteinExistence type="predicted"/>
<dbReference type="Proteomes" id="UP001139347">
    <property type="component" value="Unassembled WGS sequence"/>
</dbReference>
<gene>
    <name evidence="2" type="ORF">MUG84_11480</name>
</gene>
<dbReference type="GO" id="GO:0000976">
    <property type="term" value="F:transcription cis-regulatory region binding"/>
    <property type="evidence" value="ECO:0007669"/>
    <property type="project" value="TreeGrafter"/>
</dbReference>
<feature type="domain" description="Periplasmic binding protein/LacI sugar binding" evidence="1">
    <location>
        <begin position="56"/>
        <end position="181"/>
    </location>
</feature>
<dbReference type="Pfam" id="PF00532">
    <property type="entry name" value="Peripla_BP_1"/>
    <property type="match status" value="1"/>
</dbReference>
<dbReference type="InterPro" id="IPR028082">
    <property type="entry name" value="Peripla_BP_I"/>
</dbReference>
<accession>A0A9X1WN66</accession>
<comment type="caution">
    <text evidence="2">The sequence shown here is derived from an EMBL/GenBank/DDBJ whole genome shotgun (WGS) entry which is preliminary data.</text>
</comment>
<dbReference type="PANTHER" id="PTHR30146">
    <property type="entry name" value="LACI-RELATED TRANSCRIPTIONAL REPRESSOR"/>
    <property type="match status" value="1"/>
</dbReference>
<sequence length="198" mass="22653">MNCSSFFYWGSKGKNTDRPVNEETKRKIMDAAIELGYRIQKDSGTGYMSKNPFKHIACVVPQHLIENHPYFTEVLAGFHDRMNELGYPSAIVRTSDEVSDSDRIKTLIRNEEIQGVALISWYDQEMIELLEKENVAVLGVNWNDERLSVPVVDCDRIFSARSAVHHLIEQGHERIGFIGGPAYSRKMDNDERDDPGIY</sequence>
<dbReference type="AlphaFoldDB" id="A0A9X1WN66"/>
<keyword evidence="3" id="KW-1185">Reference proteome</keyword>
<evidence type="ECO:0000313" key="2">
    <source>
        <dbReference type="EMBL" id="MCJ8012352.1"/>
    </source>
</evidence>
<dbReference type="EMBL" id="JALIRP010000004">
    <property type="protein sequence ID" value="MCJ8012352.1"/>
    <property type="molecule type" value="Genomic_DNA"/>
</dbReference>
<dbReference type="SUPFAM" id="SSF53822">
    <property type="entry name" value="Periplasmic binding protein-like I"/>
    <property type="match status" value="1"/>
</dbReference>
<dbReference type="Gene3D" id="3.40.50.2300">
    <property type="match status" value="2"/>
</dbReference>
<organism evidence="2 3">
    <name type="scientific">Paenibacillus mangrovi</name>
    <dbReference type="NCBI Taxonomy" id="2931978"/>
    <lineage>
        <taxon>Bacteria</taxon>
        <taxon>Bacillati</taxon>
        <taxon>Bacillota</taxon>
        <taxon>Bacilli</taxon>
        <taxon>Bacillales</taxon>
        <taxon>Paenibacillaceae</taxon>
        <taxon>Paenibacillus</taxon>
    </lineage>
</organism>
<reference evidence="2" key="1">
    <citation type="submission" date="2022-04" db="EMBL/GenBank/DDBJ databases">
        <title>Paenibacillus mangrovi sp. nov., a novel endophytic bacterium isolated from bark of Kandelia candel.</title>
        <authorList>
            <person name="Tuo L."/>
        </authorList>
    </citation>
    <scope>NUCLEOTIDE SEQUENCE</scope>
    <source>
        <strain evidence="2">KQZ6P-2</strain>
    </source>
</reference>
<name>A0A9X1WN66_9BACL</name>
<evidence type="ECO:0000259" key="1">
    <source>
        <dbReference type="Pfam" id="PF00532"/>
    </source>
</evidence>
<evidence type="ECO:0000313" key="3">
    <source>
        <dbReference type="Proteomes" id="UP001139347"/>
    </source>
</evidence>
<dbReference type="InterPro" id="IPR001761">
    <property type="entry name" value="Peripla_BP/Lac1_sug-bd_dom"/>
</dbReference>
<protein>
    <submittedName>
        <fullName evidence="2">LacI family transcriptional regulator</fullName>
    </submittedName>
</protein>
<dbReference type="CDD" id="cd06267">
    <property type="entry name" value="PBP1_LacI_sugar_binding-like"/>
    <property type="match status" value="1"/>
</dbReference>
<dbReference type="GO" id="GO:0003700">
    <property type="term" value="F:DNA-binding transcription factor activity"/>
    <property type="evidence" value="ECO:0007669"/>
    <property type="project" value="TreeGrafter"/>
</dbReference>